<organism evidence="3 4">
    <name type="scientific">Mycobacteroides abscessus MAB_030201_1075</name>
    <dbReference type="NCBI Taxonomy" id="1335410"/>
    <lineage>
        <taxon>Bacteria</taxon>
        <taxon>Bacillati</taxon>
        <taxon>Actinomycetota</taxon>
        <taxon>Actinomycetes</taxon>
        <taxon>Mycobacteriales</taxon>
        <taxon>Mycobacteriaceae</taxon>
        <taxon>Mycobacteroides</taxon>
        <taxon>Mycobacteroides abscessus</taxon>
    </lineage>
</organism>
<feature type="region of interest" description="Disordered" evidence="1">
    <location>
        <begin position="51"/>
        <end position="70"/>
    </location>
</feature>
<evidence type="ECO:0000259" key="2">
    <source>
        <dbReference type="Pfam" id="PF14032"/>
    </source>
</evidence>
<dbReference type="PROSITE" id="PS51257">
    <property type="entry name" value="PROKAR_LIPOPROTEIN"/>
    <property type="match status" value="1"/>
</dbReference>
<dbReference type="Proteomes" id="UP000019854">
    <property type="component" value="Unassembled WGS sequence"/>
</dbReference>
<gene>
    <name evidence="3" type="ORF">L829_2990</name>
</gene>
<evidence type="ECO:0000313" key="3">
    <source>
        <dbReference type="EMBL" id="ETZ89413.1"/>
    </source>
</evidence>
<dbReference type="AlphaFoldDB" id="A0A829PQI0"/>
<name>A0A829PQI0_9MYCO</name>
<dbReference type="Pfam" id="PF14032">
    <property type="entry name" value="PknH_C"/>
    <property type="match status" value="1"/>
</dbReference>
<evidence type="ECO:0000313" key="4">
    <source>
        <dbReference type="Proteomes" id="UP000019854"/>
    </source>
</evidence>
<dbReference type="EMBL" id="JAOX01000001">
    <property type="protein sequence ID" value="ETZ89413.1"/>
    <property type="molecule type" value="Genomic_DNA"/>
</dbReference>
<accession>A0A829PQI0</accession>
<comment type="caution">
    <text evidence="3">The sequence shown here is derived from an EMBL/GenBank/DDBJ whole genome shotgun (WGS) entry which is preliminary data.</text>
</comment>
<feature type="domain" description="PknH-like extracellular" evidence="2">
    <location>
        <begin position="74"/>
        <end position="255"/>
    </location>
</feature>
<proteinExistence type="predicted"/>
<protein>
    <submittedName>
        <fullName evidence="3">PknH-like extracellular domain protein</fullName>
    </submittedName>
</protein>
<evidence type="ECO:0000256" key="1">
    <source>
        <dbReference type="SAM" id="MobiDB-lite"/>
    </source>
</evidence>
<feature type="compositionally biased region" description="Low complexity" evidence="1">
    <location>
        <begin position="51"/>
        <end position="66"/>
    </location>
</feature>
<dbReference type="InterPro" id="IPR026954">
    <property type="entry name" value="PknH-like_Extracell"/>
</dbReference>
<sequence>MESIRRVHMRYGMTLGCAVTTAVLMAGCTQPSEGIKPVAAPSTTTAEMPMTAGTSAPPSVPTTTKAPAPPPLVVTPDKIESILGSRADVGKILGTTLEYDNNDSSPPTDQIGGAPDCAALDIPTASQLGSEWTTYRWNYYRETKDRTAYIVSQVAVLYPTREEAATAFVHAFPKSAAKTCVGAEITKQDQKWTISNIAEISDNTAKWTQLQALQRTPWRCFFDFRNKNNVLFGAYLCQYGDGVPGVTTITDRIAAWIPQ</sequence>
<reference evidence="3 4" key="1">
    <citation type="submission" date="2014-01" db="EMBL/GenBank/DDBJ databases">
        <authorList>
            <person name="Zelazny A."/>
            <person name="Olivier K."/>
            <person name="Sampaio E.P."/>
            <person name="Holland S.M."/>
            <person name="Tallon L.J."/>
            <person name="Sadzewicz L.K."/>
            <person name="Sengamalay N."/>
            <person name="Fraser C.M."/>
            <person name="Hine E."/>
            <person name="Shefchek K.A."/>
            <person name="Das S.P."/>
            <person name="Shallom S.J."/>
            <person name="Agrawal S."/>
            <person name="Tettelin H."/>
        </authorList>
    </citation>
    <scope>NUCLEOTIDE SEQUENCE [LARGE SCALE GENOMIC DNA]</scope>
    <source>
        <strain evidence="3 4">MAB_030201_1075</strain>
    </source>
</reference>
<dbReference type="InterPro" id="IPR038232">
    <property type="entry name" value="PknH-like_Extracell_sf"/>
</dbReference>
<dbReference type="Gene3D" id="3.40.1000.70">
    <property type="entry name" value="PknH-like extracellular domain"/>
    <property type="match status" value="1"/>
</dbReference>